<name>A0A212R1T6_9CHLR</name>
<comment type="function">
    <text evidence="1">Catalyzes the formation of methylglyoxal from dihydroxyacetone phosphate.</text>
</comment>
<sequence length="124" mass="13609">MPKRIAIIAHDGKKGELVEWARRERERLARHQLVATATTGRTLQEALGLEVACVRSGPQGGDAQIAAMVVEGRIDAVIFLVDPLYAHPHEPDIRTVMRLCNVHNVPLATNLATASMVLRGLEEE</sequence>
<dbReference type="InParanoid" id="A0A212R1T6"/>
<evidence type="ECO:0000313" key="5">
    <source>
        <dbReference type="Proteomes" id="UP000197025"/>
    </source>
</evidence>
<dbReference type="PANTHER" id="PTHR30492:SF0">
    <property type="entry name" value="METHYLGLYOXAL SYNTHASE"/>
    <property type="match status" value="1"/>
</dbReference>
<feature type="domain" description="MGS-like" evidence="3">
    <location>
        <begin position="1"/>
        <end position="124"/>
    </location>
</feature>
<feature type="binding site" evidence="1">
    <location>
        <position position="89"/>
    </location>
    <ligand>
        <name>substrate</name>
    </ligand>
</feature>
<dbReference type="OrthoDB" id="9787147at2"/>
<feature type="binding site" evidence="1">
    <location>
        <begin position="56"/>
        <end position="57"/>
    </location>
    <ligand>
        <name>substrate</name>
    </ligand>
</feature>
<dbReference type="NCBIfam" id="TIGR00160">
    <property type="entry name" value="MGSA"/>
    <property type="match status" value="1"/>
</dbReference>
<evidence type="ECO:0000259" key="3">
    <source>
        <dbReference type="PROSITE" id="PS51855"/>
    </source>
</evidence>
<reference evidence="5" key="1">
    <citation type="submission" date="2017-06" db="EMBL/GenBank/DDBJ databases">
        <authorList>
            <person name="Varghese N."/>
            <person name="Submissions S."/>
        </authorList>
    </citation>
    <scope>NUCLEOTIDE SEQUENCE [LARGE SCALE GENOMIC DNA]</scope>
    <source>
        <strain evidence="5">JAD2</strain>
    </source>
</reference>
<dbReference type="InterPro" id="IPR011607">
    <property type="entry name" value="MGS-like_dom"/>
</dbReference>
<evidence type="ECO:0000256" key="2">
    <source>
        <dbReference type="PIRSR" id="PIRSR006614-1"/>
    </source>
</evidence>
<evidence type="ECO:0000256" key="1">
    <source>
        <dbReference type="HAMAP-Rule" id="MF_00549"/>
    </source>
</evidence>
<keyword evidence="5" id="KW-1185">Reference proteome</keyword>
<dbReference type="EMBL" id="FYEK01000028">
    <property type="protein sequence ID" value="SNB65984.1"/>
    <property type="molecule type" value="Genomic_DNA"/>
</dbReference>
<comment type="caution">
    <text evidence="1">Lacks conserved residue(s) required for the propagation of feature annotation.</text>
</comment>
<dbReference type="HAMAP" id="MF_00549">
    <property type="entry name" value="Methylglyoxal_synth"/>
    <property type="match status" value="1"/>
</dbReference>
<dbReference type="InterPro" id="IPR004363">
    <property type="entry name" value="Methylgl_synth"/>
</dbReference>
<dbReference type="EC" id="4.2.3.3" evidence="1"/>
<dbReference type="PANTHER" id="PTHR30492">
    <property type="entry name" value="METHYLGLYOXAL SYNTHASE"/>
    <property type="match status" value="1"/>
</dbReference>
<feature type="binding site" evidence="1">
    <location>
        <position position="10"/>
    </location>
    <ligand>
        <name>substrate</name>
    </ligand>
</feature>
<keyword evidence="1" id="KW-0456">Lyase</keyword>
<feature type="binding site" evidence="1">
    <location>
        <position position="14"/>
    </location>
    <ligand>
        <name>substrate</name>
    </ligand>
</feature>
<dbReference type="GO" id="GO:0019242">
    <property type="term" value="P:methylglyoxal biosynthetic process"/>
    <property type="evidence" value="ECO:0007669"/>
    <property type="project" value="UniProtKB-UniRule"/>
</dbReference>
<comment type="catalytic activity">
    <reaction evidence="1">
        <text>dihydroxyacetone phosphate = methylglyoxal + phosphate</text>
        <dbReference type="Rhea" id="RHEA:17937"/>
        <dbReference type="ChEBI" id="CHEBI:17158"/>
        <dbReference type="ChEBI" id="CHEBI:43474"/>
        <dbReference type="ChEBI" id="CHEBI:57642"/>
        <dbReference type="EC" id="4.2.3.3"/>
    </reaction>
</comment>
<feature type="active site" description="Proton donor/acceptor" evidence="1 2">
    <location>
        <position position="62"/>
    </location>
</feature>
<dbReference type="FunCoup" id="A0A212R1T6">
    <property type="interactions" value="44"/>
</dbReference>
<dbReference type="InterPro" id="IPR036914">
    <property type="entry name" value="MGS-like_dom_sf"/>
</dbReference>
<proteinExistence type="inferred from homology"/>
<dbReference type="SUPFAM" id="SSF52335">
    <property type="entry name" value="Methylglyoxal synthase-like"/>
    <property type="match status" value="1"/>
</dbReference>
<dbReference type="GO" id="GO:0005829">
    <property type="term" value="C:cytosol"/>
    <property type="evidence" value="ECO:0007669"/>
    <property type="project" value="TreeGrafter"/>
</dbReference>
<organism evidence="4 5">
    <name type="scientific">Thermoflexus hugenholtzii JAD2</name>
    <dbReference type="NCBI Taxonomy" id="877466"/>
    <lineage>
        <taxon>Bacteria</taxon>
        <taxon>Bacillati</taxon>
        <taxon>Chloroflexota</taxon>
        <taxon>Thermoflexia</taxon>
        <taxon>Thermoflexales</taxon>
        <taxon>Thermoflexaceae</taxon>
        <taxon>Thermoflexus</taxon>
    </lineage>
</organism>
<dbReference type="CDD" id="cd01422">
    <property type="entry name" value="MGS"/>
    <property type="match status" value="1"/>
</dbReference>
<dbReference type="NCBIfam" id="NF003559">
    <property type="entry name" value="PRK05234.1"/>
    <property type="match status" value="1"/>
</dbReference>
<comment type="similarity">
    <text evidence="1">Belongs to the methylglyoxal synthase family.</text>
</comment>
<dbReference type="PROSITE" id="PS51855">
    <property type="entry name" value="MGS"/>
    <property type="match status" value="1"/>
</dbReference>
<dbReference type="RefSeq" id="WP_088571298.1">
    <property type="nucleotide sequence ID" value="NZ_FYEK01000028.1"/>
</dbReference>
<dbReference type="AlphaFoldDB" id="A0A212R1T6"/>
<evidence type="ECO:0000313" key="4">
    <source>
        <dbReference type="EMBL" id="SNB65984.1"/>
    </source>
</evidence>
<accession>A0A212R1T6</accession>
<gene>
    <name evidence="1" type="primary">mgsA</name>
    <name evidence="4" type="ORF">SAMN02746019_00000370</name>
</gene>
<protein>
    <recommendedName>
        <fullName evidence="1">Methylglyoxal synthase</fullName>
        <shortName evidence="1">MGS</shortName>
        <ecNumber evidence="1">4.2.3.3</ecNumber>
    </recommendedName>
</protein>
<dbReference type="PIRSF" id="PIRSF006614">
    <property type="entry name" value="Methylglyox_syn"/>
    <property type="match status" value="1"/>
</dbReference>
<dbReference type="Proteomes" id="UP000197025">
    <property type="component" value="Unassembled WGS sequence"/>
</dbReference>
<dbReference type="Pfam" id="PF02142">
    <property type="entry name" value="MGS"/>
    <property type="match status" value="1"/>
</dbReference>
<dbReference type="Gene3D" id="3.40.50.1380">
    <property type="entry name" value="Methylglyoxal synthase-like domain"/>
    <property type="match status" value="1"/>
</dbReference>
<dbReference type="GO" id="GO:0008929">
    <property type="term" value="F:methylglyoxal synthase activity"/>
    <property type="evidence" value="ECO:0007669"/>
    <property type="project" value="UniProtKB-UniRule"/>
</dbReference>
<dbReference type="SMART" id="SM00851">
    <property type="entry name" value="MGS"/>
    <property type="match status" value="1"/>
</dbReference>